<protein>
    <submittedName>
        <fullName evidence="1">Uncharacterized protein</fullName>
    </submittedName>
</protein>
<organism evidence="1 2">
    <name type="scientific">Ponticoccus litoralis</name>
    <dbReference type="NCBI Taxonomy" id="422297"/>
    <lineage>
        <taxon>Bacteria</taxon>
        <taxon>Pseudomonadati</taxon>
        <taxon>Pseudomonadota</taxon>
        <taxon>Alphaproteobacteria</taxon>
        <taxon>Rhodobacterales</taxon>
        <taxon>Roseobacteraceae</taxon>
        <taxon>Ponticoccus</taxon>
    </lineage>
</organism>
<gene>
    <name evidence="1" type="ORF">ABFB10_06070</name>
</gene>
<sequence>MSTTWRDPLYAGGFVRLAAHAQIAGADDGEGHIQTFQKDRTVAVIGHALDLRRMARSAGDGRGAGGHEIAVRGFFHRMFEIGDF</sequence>
<dbReference type="Proteomes" id="UP001428774">
    <property type="component" value="Unassembled WGS sequence"/>
</dbReference>
<comment type="caution">
    <text evidence="1">The sequence shown here is derived from an EMBL/GenBank/DDBJ whole genome shotgun (WGS) entry which is preliminary data.</text>
</comment>
<name>A0AAW9SL02_9RHOB</name>
<keyword evidence="2" id="KW-1185">Reference proteome</keyword>
<proteinExistence type="predicted"/>
<reference evidence="1 2" key="1">
    <citation type="submission" date="2024-05" db="EMBL/GenBank/DDBJ databases">
        <title>Genome sequence of Ponticoccus litoralis KCCM 90028.</title>
        <authorList>
            <person name="Kim J.M."/>
            <person name="Lee J.K."/>
            <person name="Choi B.J."/>
            <person name="Bayburt H."/>
            <person name="Baek J.H."/>
            <person name="Jeon C.O."/>
        </authorList>
    </citation>
    <scope>NUCLEOTIDE SEQUENCE [LARGE SCALE GENOMIC DNA]</scope>
    <source>
        <strain evidence="1 2">KCCM 90028</strain>
    </source>
</reference>
<dbReference type="EMBL" id="JBDNCH010000002">
    <property type="protein sequence ID" value="MEN9060661.1"/>
    <property type="molecule type" value="Genomic_DNA"/>
</dbReference>
<evidence type="ECO:0000313" key="2">
    <source>
        <dbReference type="Proteomes" id="UP001428774"/>
    </source>
</evidence>
<accession>A0AAW9SL02</accession>
<evidence type="ECO:0000313" key="1">
    <source>
        <dbReference type="EMBL" id="MEN9060661.1"/>
    </source>
</evidence>
<dbReference type="AlphaFoldDB" id="A0AAW9SL02"/>